<proteinExistence type="predicted"/>
<sequence>MHFNFFTLALTGLAAGAAAQSGFCPEASRFGGVSVSPSTISPGDTFTVTANLTCAVQLGNTPTFLDYYIDGTATHTISGPILVARRTFDASGPLIDKFDAVLPDWFYFTDATYSLRMENSFAREGPSGDKVITVGGLSTGIQITGIESN</sequence>
<evidence type="ECO:0000313" key="3">
    <source>
        <dbReference type="Proteomes" id="UP001362999"/>
    </source>
</evidence>
<dbReference type="AlphaFoldDB" id="A0AAW0A2G0"/>
<evidence type="ECO:0000313" key="2">
    <source>
        <dbReference type="EMBL" id="KAK7000339.1"/>
    </source>
</evidence>
<reference evidence="2 3" key="1">
    <citation type="journal article" date="2024" name="J Genomics">
        <title>Draft genome sequencing and assembly of Favolaschia claudopus CIRM-BRFM 2984 isolated from oak limbs.</title>
        <authorList>
            <person name="Navarro D."/>
            <person name="Drula E."/>
            <person name="Chaduli D."/>
            <person name="Cazenave R."/>
            <person name="Ahrendt S."/>
            <person name="Wang J."/>
            <person name="Lipzen A."/>
            <person name="Daum C."/>
            <person name="Barry K."/>
            <person name="Grigoriev I.V."/>
            <person name="Favel A."/>
            <person name="Rosso M.N."/>
            <person name="Martin F."/>
        </authorList>
    </citation>
    <scope>NUCLEOTIDE SEQUENCE [LARGE SCALE GENOMIC DNA]</scope>
    <source>
        <strain evidence="2 3">CIRM-BRFM 2984</strain>
    </source>
</reference>
<organism evidence="2 3">
    <name type="scientific">Favolaschia claudopus</name>
    <dbReference type="NCBI Taxonomy" id="2862362"/>
    <lineage>
        <taxon>Eukaryota</taxon>
        <taxon>Fungi</taxon>
        <taxon>Dikarya</taxon>
        <taxon>Basidiomycota</taxon>
        <taxon>Agaricomycotina</taxon>
        <taxon>Agaricomycetes</taxon>
        <taxon>Agaricomycetidae</taxon>
        <taxon>Agaricales</taxon>
        <taxon>Marasmiineae</taxon>
        <taxon>Mycenaceae</taxon>
        <taxon>Favolaschia</taxon>
    </lineage>
</organism>
<dbReference type="PROSITE" id="PS00430">
    <property type="entry name" value="TONB_DEPENDENT_REC_1"/>
    <property type="match status" value="1"/>
</dbReference>
<protein>
    <submittedName>
        <fullName evidence="2">Uncharacterized protein</fullName>
    </submittedName>
</protein>
<name>A0AAW0A2G0_9AGAR</name>
<dbReference type="EMBL" id="JAWWNJ010000089">
    <property type="protein sequence ID" value="KAK7000339.1"/>
    <property type="molecule type" value="Genomic_DNA"/>
</dbReference>
<comment type="caution">
    <text evidence="2">The sequence shown here is derived from an EMBL/GenBank/DDBJ whole genome shotgun (WGS) entry which is preliminary data.</text>
</comment>
<accession>A0AAW0A2G0</accession>
<keyword evidence="1" id="KW-0732">Signal</keyword>
<gene>
    <name evidence="2" type="ORF">R3P38DRAFT_3058002</name>
</gene>
<feature type="chain" id="PRO_5043429619" evidence="1">
    <location>
        <begin position="20"/>
        <end position="149"/>
    </location>
</feature>
<keyword evidence="3" id="KW-1185">Reference proteome</keyword>
<dbReference type="Proteomes" id="UP001362999">
    <property type="component" value="Unassembled WGS sequence"/>
</dbReference>
<feature type="signal peptide" evidence="1">
    <location>
        <begin position="1"/>
        <end position="19"/>
    </location>
</feature>
<evidence type="ECO:0000256" key="1">
    <source>
        <dbReference type="SAM" id="SignalP"/>
    </source>
</evidence>
<dbReference type="InterPro" id="IPR010916">
    <property type="entry name" value="TonB_box_CS"/>
</dbReference>